<organism evidence="1 2">
    <name type="scientific">Spirosoma endophyticum</name>
    <dbReference type="NCBI Taxonomy" id="662367"/>
    <lineage>
        <taxon>Bacteria</taxon>
        <taxon>Pseudomonadati</taxon>
        <taxon>Bacteroidota</taxon>
        <taxon>Cytophagia</taxon>
        <taxon>Cytophagales</taxon>
        <taxon>Cytophagaceae</taxon>
        <taxon>Spirosoma</taxon>
    </lineage>
</organism>
<evidence type="ECO:0000313" key="1">
    <source>
        <dbReference type="EMBL" id="SFD06266.1"/>
    </source>
</evidence>
<proteinExistence type="predicted"/>
<gene>
    <name evidence="1" type="ORF">SAMN05216167_103170</name>
</gene>
<sequence>MKQSFHALLELYVFNVATNFIESASPEDQNRLVNLLNTIDKPFLDNENYTVYPEELSKTHLNHIGK</sequence>
<dbReference type="AlphaFoldDB" id="A0A1I1P9A0"/>
<protein>
    <submittedName>
        <fullName evidence="1">Uncharacterized protein</fullName>
    </submittedName>
</protein>
<accession>A0A1I1P9A0</accession>
<reference evidence="1 2" key="1">
    <citation type="submission" date="2016-10" db="EMBL/GenBank/DDBJ databases">
        <authorList>
            <person name="de Groot N.N."/>
        </authorList>
    </citation>
    <scope>NUCLEOTIDE SEQUENCE [LARGE SCALE GENOMIC DNA]</scope>
    <source>
        <strain evidence="1 2">DSM 26130</strain>
    </source>
</reference>
<evidence type="ECO:0000313" key="2">
    <source>
        <dbReference type="Proteomes" id="UP000198598"/>
    </source>
</evidence>
<keyword evidence="2" id="KW-1185">Reference proteome</keyword>
<name>A0A1I1P9A0_9BACT</name>
<dbReference type="EMBL" id="FOLQ01000003">
    <property type="protein sequence ID" value="SFD06266.1"/>
    <property type="molecule type" value="Genomic_DNA"/>
</dbReference>
<dbReference type="Proteomes" id="UP000198598">
    <property type="component" value="Unassembled WGS sequence"/>
</dbReference>